<reference evidence="4" key="1">
    <citation type="submission" date="2013-12" db="EMBL/GenBank/DDBJ databases">
        <title>The Genome Sequence of Aphanomyces astaci APO3.</title>
        <authorList>
            <consortium name="The Broad Institute Genomics Platform"/>
            <person name="Russ C."/>
            <person name="Tyler B."/>
            <person name="van West P."/>
            <person name="Dieguez-Uribeondo J."/>
            <person name="Young S.K."/>
            <person name="Zeng Q."/>
            <person name="Gargeya S."/>
            <person name="Fitzgerald M."/>
            <person name="Abouelleil A."/>
            <person name="Alvarado L."/>
            <person name="Chapman S.B."/>
            <person name="Gainer-Dewar J."/>
            <person name="Goldberg J."/>
            <person name="Griggs A."/>
            <person name="Gujja S."/>
            <person name="Hansen M."/>
            <person name="Howarth C."/>
            <person name="Imamovic A."/>
            <person name="Ireland A."/>
            <person name="Larimer J."/>
            <person name="McCowan C."/>
            <person name="Murphy C."/>
            <person name="Pearson M."/>
            <person name="Poon T.W."/>
            <person name="Priest M."/>
            <person name="Roberts A."/>
            <person name="Saif S."/>
            <person name="Shea T."/>
            <person name="Sykes S."/>
            <person name="Wortman J."/>
            <person name="Nusbaum C."/>
            <person name="Birren B."/>
        </authorList>
    </citation>
    <scope>NUCLEOTIDE SEQUENCE [LARGE SCALE GENOMIC DNA]</scope>
    <source>
        <strain evidence="4">APO3</strain>
    </source>
</reference>
<dbReference type="EMBL" id="KI913135">
    <property type="protein sequence ID" value="ETV76763.1"/>
    <property type="molecule type" value="Genomic_DNA"/>
</dbReference>
<dbReference type="Pfam" id="PF00023">
    <property type="entry name" value="Ank"/>
    <property type="match status" value="1"/>
</dbReference>
<dbReference type="InterPro" id="IPR002110">
    <property type="entry name" value="Ankyrin_rpt"/>
</dbReference>
<evidence type="ECO:0000256" key="3">
    <source>
        <dbReference type="PROSITE-ProRule" id="PRU00023"/>
    </source>
</evidence>
<dbReference type="PANTHER" id="PTHR24198">
    <property type="entry name" value="ANKYRIN REPEAT AND PROTEIN KINASE DOMAIN-CONTAINING PROTEIN"/>
    <property type="match status" value="1"/>
</dbReference>
<dbReference type="PROSITE" id="PS50088">
    <property type="entry name" value="ANK_REPEAT"/>
    <property type="match status" value="3"/>
</dbReference>
<evidence type="ECO:0000256" key="1">
    <source>
        <dbReference type="ARBA" id="ARBA00022737"/>
    </source>
</evidence>
<dbReference type="OrthoDB" id="65344at2759"/>
<evidence type="ECO:0000313" key="4">
    <source>
        <dbReference type="EMBL" id="ETV76763.1"/>
    </source>
</evidence>
<feature type="repeat" description="ANK" evidence="3">
    <location>
        <begin position="283"/>
        <end position="305"/>
    </location>
</feature>
<feature type="repeat" description="ANK" evidence="3">
    <location>
        <begin position="317"/>
        <end position="340"/>
    </location>
</feature>
<feature type="repeat" description="ANK" evidence="3">
    <location>
        <begin position="48"/>
        <end position="71"/>
    </location>
</feature>
<keyword evidence="1" id="KW-0677">Repeat</keyword>
<accession>W4GCT5</accession>
<dbReference type="GeneID" id="20811219"/>
<organism evidence="4">
    <name type="scientific">Aphanomyces astaci</name>
    <name type="common">Crayfish plague agent</name>
    <dbReference type="NCBI Taxonomy" id="112090"/>
    <lineage>
        <taxon>Eukaryota</taxon>
        <taxon>Sar</taxon>
        <taxon>Stramenopiles</taxon>
        <taxon>Oomycota</taxon>
        <taxon>Saprolegniomycetes</taxon>
        <taxon>Saprolegniales</taxon>
        <taxon>Verrucalvaceae</taxon>
        <taxon>Aphanomyces</taxon>
    </lineage>
</organism>
<dbReference type="AlphaFoldDB" id="W4GCT5"/>
<dbReference type="PROSITE" id="PS50297">
    <property type="entry name" value="ANK_REP_REGION"/>
    <property type="match status" value="3"/>
</dbReference>
<gene>
    <name evidence="4" type="ORF">H257_09223</name>
</gene>
<name>W4GCT5_APHAT</name>
<sequence length="518" mass="55929">MARPDLHVNVQNPEGRTALSIAAGANNVPMMEALLAQPDILVNTIDSAGRTALHFAATTGHYQPVTLLLNRQDLWMKNTALVLAVQSNDVASVDAFLLRPSLNAVVVDMFGMTPLMWAIRERYTSIVTRLLSCAAVVDNINLKSKEENTALMIACRRGNVDAVNLVLALPTVDVHLQGRKGCTALGLAAMHGRTDIVHALLGYPDIALSMNAVSPGGSTPLFNACKNGHQDIAKLFLAHPSINLHADVDQSPLYIAASQGRTQIVELLLQRACYPVNQPSRNYAYTALHGAARGGYINVVKLLLDQPGIDINFLNDDGQTAFHEAAKEGHDGIIELFLQHPQLHSINLQDVNQCTALRLACHGGNSSVVMILLKRNDIDVNLPCSGGNSPLMAAVMVDDVDSVSSLVRHPHIQVNHRNYQQDTALLLGASSAINVLLEHLLSHPDIDKTVQNVGVNGENSYKIPRSDVTEDDAIALELMDTLLEAEDRMSHACDLMQVMVVVKGEGSDSTLTRLPGDS</sequence>
<proteinExistence type="predicted"/>
<dbReference type="Gene3D" id="1.25.40.20">
    <property type="entry name" value="Ankyrin repeat-containing domain"/>
    <property type="match status" value="4"/>
</dbReference>
<dbReference type="SMART" id="SM00248">
    <property type="entry name" value="ANK"/>
    <property type="match status" value="11"/>
</dbReference>
<dbReference type="SUPFAM" id="SSF48403">
    <property type="entry name" value="Ankyrin repeat"/>
    <property type="match status" value="3"/>
</dbReference>
<dbReference type="InterPro" id="IPR036770">
    <property type="entry name" value="Ankyrin_rpt-contain_sf"/>
</dbReference>
<dbReference type="RefSeq" id="XP_009833676.1">
    <property type="nucleotide sequence ID" value="XM_009835374.1"/>
</dbReference>
<dbReference type="VEuPathDB" id="FungiDB:H257_09223"/>
<dbReference type="PANTHER" id="PTHR24198:SF165">
    <property type="entry name" value="ANKYRIN REPEAT-CONTAINING PROTEIN-RELATED"/>
    <property type="match status" value="1"/>
</dbReference>
<protein>
    <submittedName>
        <fullName evidence="4">Uncharacterized protein</fullName>
    </submittedName>
</protein>
<keyword evidence="2 3" id="KW-0040">ANK repeat</keyword>
<evidence type="ECO:0000256" key="2">
    <source>
        <dbReference type="ARBA" id="ARBA00023043"/>
    </source>
</evidence>
<dbReference type="STRING" id="112090.W4GCT5"/>
<dbReference type="Pfam" id="PF12796">
    <property type="entry name" value="Ank_2"/>
    <property type="match status" value="4"/>
</dbReference>